<accession>A0AAE0KTK2</accession>
<proteinExistence type="predicted"/>
<gene>
    <name evidence="1" type="ORF">CYMTET_31013</name>
</gene>
<dbReference type="EMBL" id="LGRX02018304">
    <property type="protein sequence ID" value="KAK3260015.1"/>
    <property type="molecule type" value="Genomic_DNA"/>
</dbReference>
<keyword evidence="2" id="KW-1185">Reference proteome</keyword>
<evidence type="ECO:0000313" key="1">
    <source>
        <dbReference type="EMBL" id="KAK3260015.1"/>
    </source>
</evidence>
<dbReference type="Proteomes" id="UP001190700">
    <property type="component" value="Unassembled WGS sequence"/>
</dbReference>
<comment type="caution">
    <text evidence="1">The sequence shown here is derived from an EMBL/GenBank/DDBJ whole genome shotgun (WGS) entry which is preliminary data.</text>
</comment>
<evidence type="ECO:0000313" key="2">
    <source>
        <dbReference type="Proteomes" id="UP001190700"/>
    </source>
</evidence>
<dbReference type="AlphaFoldDB" id="A0AAE0KTK2"/>
<reference evidence="1 2" key="1">
    <citation type="journal article" date="2015" name="Genome Biol. Evol.">
        <title>Comparative Genomics of a Bacterivorous Green Alga Reveals Evolutionary Causalities and Consequences of Phago-Mixotrophic Mode of Nutrition.</title>
        <authorList>
            <person name="Burns J.A."/>
            <person name="Paasch A."/>
            <person name="Narechania A."/>
            <person name="Kim E."/>
        </authorList>
    </citation>
    <scope>NUCLEOTIDE SEQUENCE [LARGE SCALE GENOMIC DNA]</scope>
    <source>
        <strain evidence="1 2">PLY_AMNH</strain>
    </source>
</reference>
<organism evidence="1 2">
    <name type="scientific">Cymbomonas tetramitiformis</name>
    <dbReference type="NCBI Taxonomy" id="36881"/>
    <lineage>
        <taxon>Eukaryota</taxon>
        <taxon>Viridiplantae</taxon>
        <taxon>Chlorophyta</taxon>
        <taxon>Pyramimonadophyceae</taxon>
        <taxon>Pyramimonadales</taxon>
        <taxon>Pyramimonadaceae</taxon>
        <taxon>Cymbomonas</taxon>
    </lineage>
</organism>
<protein>
    <submittedName>
        <fullName evidence="1">Uncharacterized protein</fullName>
    </submittedName>
</protein>
<name>A0AAE0KTK2_9CHLO</name>
<sequence>SPDLPAVPGLVYAPVRHLSTPSPLIAFPSSCRRSFSAPGQAGKASPFSLAFLWKPHALFSAPWPGCGSPSPCSRCISRGKPRRSFLSLTGCGLLLIAFRGSRAAFLSPGQAAASSQPLHFPGGSPAALFSAPGQAAALPSPLAFPVEAPPLFSQLLGQAAALLSLHFRGSPARSFSALARLRLSLLIASPVEAAPLFSQLLGQAGLRLSLLIAFPVEAPPLFSQLLGQAAALPSPLAAAAFLPPALRLPHCQAAGIPFHSLRVCLPFLHTGEEKGDAAAEHKWTLARLRLTSISSVGSKFSSVVGLAKERQSADYHTFSRLVGTAGVLAFLRHHCLVDPEFVKDQTNRAQSMRWDMPKGISFEWYLELMDKMLKFPGGWRFESYSLMWNLLYLQAHDGGFNPSAALAAVVYGFMASKEPYYQFLAEKGVFDTWSKELMSRLRGRGCAGRDFRPYVRALVGSGEKLKARDS</sequence>
<feature type="non-terminal residue" evidence="1">
    <location>
        <position position="1"/>
    </location>
</feature>